<name>A0A7V6CCV9_9BACT</name>
<evidence type="ECO:0000259" key="1">
    <source>
        <dbReference type="Pfam" id="PF00534"/>
    </source>
</evidence>
<proteinExistence type="predicted"/>
<sequence length="376" mass="44092">MKVMDITPYYHQNSGGIKTYLNNKIKWLEDKDIEHVVVIPGERERIYYFRKTKFYEVSSFKLIGEYRFFKSLIEINDIISEEKPDVVELGGTYLLIPFLKRRDYILSVFYHADAEKEIELLPLPKKLKREFFKFVIEKCLAQADVLLVSSQKYERILRQFGLSKVFYTPLGIDVELFTPLKYDPSFRRRFGIKEDVFLLLYVGRLSPEKGIKNLLKAFSILDPACFHLIIVGKGPLEFLIEYYKKNLSNLTYISYLSHDELSFVYASADIFVSASKFETFGFSFLEAEASGLPVCAFDLDLETQFIKEILAKERTPENLAEKIIQATKLLSPNLRKDLYEKVKFNFSLDKTFKRIFQVYTNLMYLICQDNFQALKL</sequence>
<comment type="caution">
    <text evidence="3">The sequence shown here is derived from an EMBL/GenBank/DDBJ whole genome shotgun (WGS) entry which is preliminary data.</text>
</comment>
<dbReference type="SUPFAM" id="SSF53756">
    <property type="entry name" value="UDP-Glycosyltransferase/glycogen phosphorylase"/>
    <property type="match status" value="1"/>
</dbReference>
<dbReference type="Gene3D" id="3.40.50.2000">
    <property type="entry name" value="Glycogen Phosphorylase B"/>
    <property type="match status" value="2"/>
</dbReference>
<dbReference type="Pfam" id="PF00534">
    <property type="entry name" value="Glycos_transf_1"/>
    <property type="match status" value="1"/>
</dbReference>
<dbReference type="InterPro" id="IPR001296">
    <property type="entry name" value="Glyco_trans_1"/>
</dbReference>
<reference evidence="3" key="1">
    <citation type="journal article" date="2020" name="mSystems">
        <title>Genome- and Community-Level Interaction Insights into Carbon Utilization and Element Cycling Functions of Hydrothermarchaeota in Hydrothermal Sediment.</title>
        <authorList>
            <person name="Zhou Z."/>
            <person name="Liu Y."/>
            <person name="Xu W."/>
            <person name="Pan J."/>
            <person name="Luo Z.H."/>
            <person name="Li M."/>
        </authorList>
    </citation>
    <scope>NUCLEOTIDE SEQUENCE [LARGE SCALE GENOMIC DNA]</scope>
    <source>
        <strain evidence="3">SpSt-106</strain>
    </source>
</reference>
<dbReference type="GO" id="GO:0016757">
    <property type="term" value="F:glycosyltransferase activity"/>
    <property type="evidence" value="ECO:0007669"/>
    <property type="project" value="InterPro"/>
</dbReference>
<protein>
    <submittedName>
        <fullName evidence="3">Glycosyltransferase</fullName>
    </submittedName>
</protein>
<dbReference type="PANTHER" id="PTHR45947:SF3">
    <property type="entry name" value="SULFOQUINOVOSYL TRANSFERASE SQD2"/>
    <property type="match status" value="1"/>
</dbReference>
<gene>
    <name evidence="3" type="ORF">ENM15_00055</name>
</gene>
<dbReference type="Pfam" id="PF13439">
    <property type="entry name" value="Glyco_transf_4"/>
    <property type="match status" value="1"/>
</dbReference>
<accession>A0A7V6CCV9</accession>
<dbReference type="EMBL" id="DRWR01000001">
    <property type="protein sequence ID" value="HHQ15213.1"/>
    <property type="molecule type" value="Genomic_DNA"/>
</dbReference>
<feature type="domain" description="Glycosyltransferase subfamily 4-like N-terminal" evidence="2">
    <location>
        <begin position="15"/>
        <end position="175"/>
    </location>
</feature>
<keyword evidence="3" id="KW-0808">Transferase</keyword>
<dbReference type="InterPro" id="IPR050194">
    <property type="entry name" value="Glycosyltransferase_grp1"/>
</dbReference>
<evidence type="ECO:0000313" key="3">
    <source>
        <dbReference type="EMBL" id="HHQ15213.1"/>
    </source>
</evidence>
<evidence type="ECO:0000259" key="2">
    <source>
        <dbReference type="Pfam" id="PF13439"/>
    </source>
</evidence>
<organism evidence="3">
    <name type="scientific">Thermodesulfobacterium geofontis</name>
    <dbReference type="NCBI Taxonomy" id="1295609"/>
    <lineage>
        <taxon>Bacteria</taxon>
        <taxon>Pseudomonadati</taxon>
        <taxon>Thermodesulfobacteriota</taxon>
        <taxon>Thermodesulfobacteria</taxon>
        <taxon>Thermodesulfobacteriales</taxon>
        <taxon>Thermodesulfobacteriaceae</taxon>
        <taxon>Thermodesulfobacterium</taxon>
    </lineage>
</organism>
<dbReference type="InterPro" id="IPR028098">
    <property type="entry name" value="Glyco_trans_4-like_N"/>
</dbReference>
<dbReference type="AlphaFoldDB" id="A0A7V6CCV9"/>
<dbReference type="PANTHER" id="PTHR45947">
    <property type="entry name" value="SULFOQUINOVOSYL TRANSFERASE SQD2"/>
    <property type="match status" value="1"/>
</dbReference>
<feature type="domain" description="Glycosyl transferase family 1" evidence="1">
    <location>
        <begin position="186"/>
        <end position="341"/>
    </location>
</feature>